<evidence type="ECO:0000313" key="3">
    <source>
        <dbReference type="Proteomes" id="UP000237144"/>
    </source>
</evidence>
<organism evidence="2 3">
    <name type="scientific">Rhodotorula taiwanensis</name>
    <dbReference type="NCBI Taxonomy" id="741276"/>
    <lineage>
        <taxon>Eukaryota</taxon>
        <taxon>Fungi</taxon>
        <taxon>Dikarya</taxon>
        <taxon>Basidiomycota</taxon>
        <taxon>Pucciniomycotina</taxon>
        <taxon>Microbotryomycetes</taxon>
        <taxon>Sporidiobolales</taxon>
        <taxon>Sporidiobolaceae</taxon>
        <taxon>Rhodotorula</taxon>
    </lineage>
</organism>
<keyword evidence="1" id="KW-0812">Transmembrane</keyword>
<comment type="caution">
    <text evidence="2">The sequence shown here is derived from an EMBL/GenBank/DDBJ whole genome shotgun (WGS) entry which is preliminary data.</text>
</comment>
<name>A0A2S5BBA5_9BASI</name>
<gene>
    <name evidence="2" type="ORF">BMF94_2868</name>
</gene>
<sequence>MSHRRVHELPVDPSKALTASRSTAIASNSRTNGLYTASPDGSDVDENQLGTQAVFDGSSGLDQSAGDHQSVLWWGYALLGGSTLSLLVGLWSLLIGPVCRPTGLRLLDMLVEDVYYKYLVVLLVPVTVCLVIINWWGLKIFRHA</sequence>
<dbReference type="EMBL" id="PJQD01000029">
    <property type="protein sequence ID" value="POY74056.1"/>
    <property type="molecule type" value="Genomic_DNA"/>
</dbReference>
<proteinExistence type="predicted"/>
<keyword evidence="1" id="KW-0472">Membrane</keyword>
<protein>
    <submittedName>
        <fullName evidence="2">Uncharacterized protein</fullName>
    </submittedName>
</protein>
<feature type="transmembrane region" description="Helical" evidence="1">
    <location>
        <begin position="71"/>
        <end position="95"/>
    </location>
</feature>
<dbReference type="InterPro" id="IPR029164">
    <property type="entry name" value="PIG-Y"/>
</dbReference>
<reference evidence="2 3" key="1">
    <citation type="journal article" date="2018" name="Front. Microbiol.">
        <title>Prospects for Fungal Bioremediation of Acidic Radioactive Waste Sites: Characterization and Genome Sequence of Rhodotorula taiwanensis MD1149.</title>
        <authorList>
            <person name="Tkavc R."/>
            <person name="Matrosova V.Y."/>
            <person name="Grichenko O.E."/>
            <person name="Gostincar C."/>
            <person name="Volpe R.P."/>
            <person name="Klimenkova P."/>
            <person name="Gaidamakova E.K."/>
            <person name="Zhou C.E."/>
            <person name="Stewart B.J."/>
            <person name="Lyman M.G."/>
            <person name="Malfatti S.A."/>
            <person name="Rubinfeld B."/>
            <person name="Courtot M."/>
            <person name="Singh J."/>
            <person name="Dalgard C.L."/>
            <person name="Hamilton T."/>
            <person name="Frey K.G."/>
            <person name="Gunde-Cimerman N."/>
            <person name="Dugan L."/>
            <person name="Daly M.J."/>
        </authorList>
    </citation>
    <scope>NUCLEOTIDE SEQUENCE [LARGE SCALE GENOMIC DNA]</scope>
    <source>
        <strain evidence="2 3">MD1149</strain>
    </source>
</reference>
<evidence type="ECO:0000256" key="1">
    <source>
        <dbReference type="SAM" id="Phobius"/>
    </source>
</evidence>
<evidence type="ECO:0000313" key="2">
    <source>
        <dbReference type="EMBL" id="POY74056.1"/>
    </source>
</evidence>
<dbReference type="Pfam" id="PF15159">
    <property type="entry name" value="PIG-Y"/>
    <property type="match status" value="1"/>
</dbReference>
<keyword evidence="1" id="KW-1133">Transmembrane helix</keyword>
<accession>A0A2S5BBA5</accession>
<dbReference type="OrthoDB" id="2157498at2759"/>
<dbReference type="AlphaFoldDB" id="A0A2S5BBA5"/>
<dbReference type="Proteomes" id="UP000237144">
    <property type="component" value="Unassembled WGS sequence"/>
</dbReference>
<feature type="transmembrane region" description="Helical" evidence="1">
    <location>
        <begin position="115"/>
        <end position="138"/>
    </location>
</feature>
<keyword evidence="3" id="KW-1185">Reference proteome</keyword>